<proteinExistence type="predicted"/>
<evidence type="ECO:0000256" key="1">
    <source>
        <dbReference type="SAM" id="MobiDB-lite"/>
    </source>
</evidence>
<comment type="caution">
    <text evidence="2">The sequence shown here is derived from an EMBL/GenBank/DDBJ whole genome shotgun (WGS) entry which is preliminary data.</text>
</comment>
<dbReference type="EMBL" id="JAHRHJ020000007">
    <property type="protein sequence ID" value="KAH9309538.1"/>
    <property type="molecule type" value="Genomic_DNA"/>
</dbReference>
<feature type="compositionally biased region" description="Basic and acidic residues" evidence="1">
    <location>
        <begin position="367"/>
        <end position="379"/>
    </location>
</feature>
<dbReference type="GO" id="GO:0005689">
    <property type="term" value="C:U12-type spliceosomal complex"/>
    <property type="evidence" value="ECO:0007669"/>
    <property type="project" value="TreeGrafter"/>
</dbReference>
<dbReference type="Proteomes" id="UP000824469">
    <property type="component" value="Unassembled WGS sequence"/>
</dbReference>
<gene>
    <name evidence="2" type="ORF">KI387_037449</name>
</gene>
<dbReference type="PANTHER" id="PTHR48190">
    <property type="entry name" value="PROGRAMMED CELL DEATH PROTEIN 7"/>
    <property type="match status" value="1"/>
</dbReference>
<dbReference type="PANTHER" id="PTHR48190:SF2">
    <property type="entry name" value="PROGRAMMED CELL DEATH PROTEIN 7"/>
    <property type="match status" value="1"/>
</dbReference>
<feature type="non-terminal residue" evidence="2">
    <location>
        <position position="1"/>
    </location>
</feature>
<dbReference type="InterPro" id="IPR052831">
    <property type="entry name" value="Apoptosis_promoter"/>
</dbReference>
<evidence type="ECO:0008006" key="4">
    <source>
        <dbReference type="Google" id="ProtNLM"/>
    </source>
</evidence>
<dbReference type="AlphaFoldDB" id="A0AA38FVL9"/>
<accession>A0AA38FVL9</accession>
<evidence type="ECO:0000313" key="2">
    <source>
        <dbReference type="EMBL" id="KAH9309538.1"/>
    </source>
</evidence>
<feature type="non-terminal residue" evidence="2">
    <location>
        <position position="419"/>
    </location>
</feature>
<evidence type="ECO:0000313" key="3">
    <source>
        <dbReference type="Proteomes" id="UP000824469"/>
    </source>
</evidence>
<name>A0AA38FVL9_TAXCH</name>
<sequence length="419" mass="47288">VLAMDSGRVPISLPTGVPLPPVQMFPPIRPPASPLWQGAQLQQHLTGLLENIDLLKALTNELDVIALMKRSGEVVRQPCNLESREYDSGSTSVLKGDFVGDSRNSENWGNDQTSLLQSLIKVNKQKNIDLNTQKYMALEAGKHVESTLRNALIPLDAVINHTSRWEETAAAVRLSDKQLKIKRNRRRRKKQRQLAAEKCRKERESFEHVDQEADEWRARQIAKDIARRKVEKMKEIAKIKAKEEKQRLESELELVLIVEKLQELRSIRIEKLKKQGHFLPDEDNKFLERVQEAVEEEERQAAAAADTCAARNAIASAEESQKAVGTVGTETYGEELSNLNKRDTTVENIIDKGPLAPGKSDAAPANDRNHEPEGNKNLVHDASHSLPAEFYHYYYGSNADMGTLIEVRRMWDAFIRPGG</sequence>
<feature type="region of interest" description="Disordered" evidence="1">
    <location>
        <begin position="350"/>
        <end position="379"/>
    </location>
</feature>
<dbReference type="OMA" id="TSFWQRD"/>
<organism evidence="2 3">
    <name type="scientific">Taxus chinensis</name>
    <name type="common">Chinese yew</name>
    <name type="synonym">Taxus wallichiana var. chinensis</name>
    <dbReference type="NCBI Taxonomy" id="29808"/>
    <lineage>
        <taxon>Eukaryota</taxon>
        <taxon>Viridiplantae</taxon>
        <taxon>Streptophyta</taxon>
        <taxon>Embryophyta</taxon>
        <taxon>Tracheophyta</taxon>
        <taxon>Spermatophyta</taxon>
        <taxon>Pinopsida</taxon>
        <taxon>Pinidae</taxon>
        <taxon>Conifers II</taxon>
        <taxon>Cupressales</taxon>
        <taxon>Taxaceae</taxon>
        <taxon>Taxus</taxon>
    </lineage>
</organism>
<keyword evidence="3" id="KW-1185">Reference proteome</keyword>
<reference evidence="2 3" key="1">
    <citation type="journal article" date="2021" name="Nat. Plants">
        <title>The Taxus genome provides insights into paclitaxel biosynthesis.</title>
        <authorList>
            <person name="Xiong X."/>
            <person name="Gou J."/>
            <person name="Liao Q."/>
            <person name="Li Y."/>
            <person name="Zhou Q."/>
            <person name="Bi G."/>
            <person name="Li C."/>
            <person name="Du R."/>
            <person name="Wang X."/>
            <person name="Sun T."/>
            <person name="Guo L."/>
            <person name="Liang H."/>
            <person name="Lu P."/>
            <person name="Wu Y."/>
            <person name="Zhang Z."/>
            <person name="Ro D.K."/>
            <person name="Shang Y."/>
            <person name="Huang S."/>
            <person name="Yan J."/>
        </authorList>
    </citation>
    <scope>NUCLEOTIDE SEQUENCE [LARGE SCALE GENOMIC DNA]</scope>
    <source>
        <strain evidence="2">Ta-2019</strain>
    </source>
</reference>
<protein>
    <recommendedName>
        <fullName evidence="4">Programmed cell death protein 7</fullName>
    </recommendedName>
</protein>